<dbReference type="PANTHER" id="PTHR47338:SF29">
    <property type="entry name" value="ZN(2)-C6 FUNGAL-TYPE DOMAIN-CONTAINING PROTEIN"/>
    <property type="match status" value="1"/>
</dbReference>
<dbReference type="GeneID" id="6070698"/>
<organism evidence="10">
    <name type="scientific">Laccaria bicolor (strain S238N-H82 / ATCC MYA-4686)</name>
    <name type="common">Bicoloured deceiver</name>
    <name type="synonym">Laccaria laccata var. bicolor</name>
    <dbReference type="NCBI Taxonomy" id="486041"/>
    <lineage>
        <taxon>Eukaryota</taxon>
        <taxon>Fungi</taxon>
        <taxon>Dikarya</taxon>
        <taxon>Basidiomycota</taxon>
        <taxon>Agaricomycotina</taxon>
        <taxon>Agaricomycetes</taxon>
        <taxon>Agaricomycetidae</taxon>
        <taxon>Agaricales</taxon>
        <taxon>Agaricineae</taxon>
        <taxon>Hydnangiaceae</taxon>
        <taxon>Laccaria</taxon>
    </lineage>
</organism>
<keyword evidence="10" id="KW-1185">Reference proteome</keyword>
<dbReference type="InterPro" id="IPR050815">
    <property type="entry name" value="TF_fung"/>
</dbReference>
<dbReference type="PANTHER" id="PTHR47338">
    <property type="entry name" value="ZN(II)2CYS6 TRANSCRIPTION FACTOR (EUROFUNG)-RELATED"/>
    <property type="match status" value="1"/>
</dbReference>
<dbReference type="GO" id="GO:0000981">
    <property type="term" value="F:DNA-binding transcription factor activity, RNA polymerase II-specific"/>
    <property type="evidence" value="ECO:0007669"/>
    <property type="project" value="InterPro"/>
</dbReference>
<keyword evidence="4" id="KW-0804">Transcription</keyword>
<evidence type="ECO:0000256" key="6">
    <source>
        <dbReference type="SAM" id="MobiDB-lite"/>
    </source>
</evidence>
<feature type="compositionally biased region" description="Basic and acidic residues" evidence="6">
    <location>
        <begin position="134"/>
        <end position="143"/>
    </location>
</feature>
<evidence type="ECO:0000256" key="2">
    <source>
        <dbReference type="ARBA" id="ARBA00022723"/>
    </source>
</evidence>
<dbReference type="STRING" id="486041.B0CTY1"/>
<accession>B0CTY1</accession>
<reference evidence="9 10" key="1">
    <citation type="journal article" date="2008" name="Nature">
        <title>The genome of Laccaria bicolor provides insights into mycorrhizal symbiosis.</title>
        <authorList>
            <person name="Martin F."/>
            <person name="Aerts A."/>
            <person name="Ahren D."/>
            <person name="Brun A."/>
            <person name="Danchin E.G.J."/>
            <person name="Duchaussoy F."/>
            <person name="Gibon J."/>
            <person name="Kohler A."/>
            <person name="Lindquist E."/>
            <person name="Pereda V."/>
            <person name="Salamov A."/>
            <person name="Shapiro H.J."/>
            <person name="Wuyts J."/>
            <person name="Blaudez D."/>
            <person name="Buee M."/>
            <person name="Brokstein P."/>
            <person name="Canbaeck B."/>
            <person name="Cohen D."/>
            <person name="Courty P.E."/>
            <person name="Coutinho P.M."/>
            <person name="Delaruelle C."/>
            <person name="Detter J.C."/>
            <person name="Deveau A."/>
            <person name="DiFazio S."/>
            <person name="Duplessis S."/>
            <person name="Fraissinet-Tachet L."/>
            <person name="Lucic E."/>
            <person name="Frey-Klett P."/>
            <person name="Fourrey C."/>
            <person name="Feussner I."/>
            <person name="Gay G."/>
            <person name="Grimwood J."/>
            <person name="Hoegger P.J."/>
            <person name="Jain P."/>
            <person name="Kilaru S."/>
            <person name="Labbe J."/>
            <person name="Lin Y.C."/>
            <person name="Legue V."/>
            <person name="Le Tacon F."/>
            <person name="Marmeisse R."/>
            <person name="Melayah D."/>
            <person name="Montanini B."/>
            <person name="Muratet M."/>
            <person name="Nehls U."/>
            <person name="Niculita-Hirzel H."/>
            <person name="Oudot-Le Secq M.P."/>
            <person name="Peter M."/>
            <person name="Quesneville H."/>
            <person name="Rajashekar B."/>
            <person name="Reich M."/>
            <person name="Rouhier N."/>
            <person name="Schmutz J."/>
            <person name="Yin T."/>
            <person name="Chalot M."/>
            <person name="Henrissat B."/>
            <person name="Kuees U."/>
            <person name="Lucas S."/>
            <person name="Van de Peer Y."/>
            <person name="Podila G.K."/>
            <person name="Polle A."/>
            <person name="Pukkila P.J."/>
            <person name="Richardson P.M."/>
            <person name="Rouze P."/>
            <person name="Sanders I.R."/>
            <person name="Stajich J.E."/>
            <person name="Tunlid A."/>
            <person name="Tuskan G."/>
            <person name="Grigoriev I.V."/>
        </authorList>
    </citation>
    <scope>NUCLEOTIDE SEQUENCE [LARGE SCALE GENOMIC DNA]</scope>
    <source>
        <strain evidence="10">S238N-H82 / ATCC MYA-4686</strain>
    </source>
</reference>
<dbReference type="OrthoDB" id="2309723at2759"/>
<sequence>MPSSPFFTFPIDPLKRLNHSFYRVSSPKVGDDRRKFKRKLKWTVENDEAVEEGEGVHELQLTRRSRFLKIKCDGVKPICGPCRRHPKDDECEYSDGPGRSRTKVLEDTVTRLEARLQELENPEATTPSVTLHDPYNHFRDPQRPSKSPPLFIPETIPFGPLSPFSPTSTSSSLPSGRHWNTFSALEAMTESTGSSGSSTSPARRFASSPFLGAENLLDKFLPHAAEFGFFLHVPTFRASTLLSFPFGHPSRPSPALLSVVYLWGVHFSQSEALLLQEHAFLSRAVGHIATDMLGTHPKRVIHTLQAEILLAYYFFRTGRFLEAKWRTGAAVSLALGSGLHKIRSSNLSAPSTIGLIQEAAVSLHEPQDNLEEGERINGFWTVFVLHKVITVSLELPSNVCGALEAPGMQIDTPWPLDVSNYSDGLLNPELRGSSTIRNFLGNFPVDPRAGDSTTAMAVKASVLFHRAAHLTGQWTPNMQQREFQAFAAAFQSVNRLIESFRSLLPPLSHVEVTDPTIRTLLMTHALANAATIKLHGIFSYADTSSKQNCLMAARNMVSLGGVNLQEIGHMNPIMGTLWMIACHVFIDEISRVRLINSSWPPPPGSETSEEELMESLRSGLTALSLYSEDSALMRYQLTKVQEAFSAI</sequence>
<dbReference type="EMBL" id="DS547092">
    <property type="protein sequence ID" value="EDR13994.1"/>
    <property type="molecule type" value="Genomic_DNA"/>
</dbReference>
<dbReference type="InParanoid" id="B0CTY1"/>
<gene>
    <name evidence="9" type="ORF">LACBIDRAFT_292029</name>
</gene>
<evidence type="ECO:0000256" key="5">
    <source>
        <dbReference type="ARBA" id="ARBA00023242"/>
    </source>
</evidence>
<dbReference type="KEGG" id="lbc:LACBIDRAFT_292029"/>
<dbReference type="GO" id="GO:0003677">
    <property type="term" value="F:DNA binding"/>
    <property type="evidence" value="ECO:0007669"/>
    <property type="project" value="InterPro"/>
</dbReference>
<comment type="subcellular location">
    <subcellularLocation>
        <location evidence="1">Nucleus</location>
    </subcellularLocation>
</comment>
<dbReference type="Proteomes" id="UP000001194">
    <property type="component" value="Unassembled WGS sequence"/>
</dbReference>
<evidence type="ECO:0000256" key="3">
    <source>
        <dbReference type="ARBA" id="ARBA00023015"/>
    </source>
</evidence>
<proteinExistence type="predicted"/>
<feature type="domain" description="Xylanolytic transcriptional activator regulatory" evidence="8">
    <location>
        <begin position="230"/>
        <end position="415"/>
    </location>
</feature>
<keyword evidence="5" id="KW-0539">Nucleus</keyword>
<feature type="region of interest" description="Disordered" evidence="6">
    <location>
        <begin position="118"/>
        <end position="152"/>
    </location>
</feature>
<evidence type="ECO:0000259" key="7">
    <source>
        <dbReference type="Pfam" id="PF00172"/>
    </source>
</evidence>
<name>B0CTY1_LACBS</name>
<dbReference type="InterPro" id="IPR001138">
    <property type="entry name" value="Zn2Cys6_DnaBD"/>
</dbReference>
<evidence type="ECO:0000313" key="9">
    <source>
        <dbReference type="EMBL" id="EDR13994.1"/>
    </source>
</evidence>
<evidence type="ECO:0000256" key="4">
    <source>
        <dbReference type="ARBA" id="ARBA00023163"/>
    </source>
</evidence>
<dbReference type="RefSeq" id="XP_001874553.1">
    <property type="nucleotide sequence ID" value="XM_001874518.1"/>
</dbReference>
<dbReference type="GO" id="GO:0005634">
    <property type="term" value="C:nucleus"/>
    <property type="evidence" value="ECO:0007669"/>
    <property type="project" value="UniProtKB-SubCell"/>
</dbReference>
<dbReference type="CDD" id="cd00067">
    <property type="entry name" value="GAL4"/>
    <property type="match status" value="1"/>
</dbReference>
<dbReference type="Pfam" id="PF04082">
    <property type="entry name" value="Fungal_trans"/>
    <property type="match status" value="1"/>
</dbReference>
<dbReference type="AlphaFoldDB" id="B0CTY1"/>
<evidence type="ECO:0000259" key="8">
    <source>
        <dbReference type="Pfam" id="PF04082"/>
    </source>
</evidence>
<evidence type="ECO:0000313" key="10">
    <source>
        <dbReference type="Proteomes" id="UP000001194"/>
    </source>
</evidence>
<dbReference type="CDD" id="cd12148">
    <property type="entry name" value="fungal_TF_MHR"/>
    <property type="match status" value="1"/>
</dbReference>
<dbReference type="GO" id="GO:0008270">
    <property type="term" value="F:zinc ion binding"/>
    <property type="evidence" value="ECO:0007669"/>
    <property type="project" value="InterPro"/>
</dbReference>
<dbReference type="InterPro" id="IPR007219">
    <property type="entry name" value="XnlR_reg_dom"/>
</dbReference>
<dbReference type="GO" id="GO:0006351">
    <property type="term" value="P:DNA-templated transcription"/>
    <property type="evidence" value="ECO:0007669"/>
    <property type="project" value="InterPro"/>
</dbReference>
<keyword evidence="3" id="KW-0805">Transcription regulation</keyword>
<evidence type="ECO:0000256" key="1">
    <source>
        <dbReference type="ARBA" id="ARBA00004123"/>
    </source>
</evidence>
<feature type="domain" description="Zn(2)-C6 fungal-type" evidence="7">
    <location>
        <begin position="66"/>
        <end position="98"/>
    </location>
</feature>
<protein>
    <submittedName>
        <fullName evidence="9">Predicted protein</fullName>
    </submittedName>
</protein>
<keyword evidence="2" id="KW-0479">Metal-binding</keyword>
<dbReference type="Gene3D" id="4.10.240.10">
    <property type="entry name" value="Zn(2)-C6 fungal-type DNA-binding domain"/>
    <property type="match status" value="1"/>
</dbReference>
<dbReference type="HOGENOM" id="CLU_022337_1_0_1"/>
<dbReference type="Pfam" id="PF00172">
    <property type="entry name" value="Zn_clus"/>
    <property type="match status" value="1"/>
</dbReference>
<dbReference type="InterPro" id="IPR036864">
    <property type="entry name" value="Zn2-C6_fun-type_DNA-bd_sf"/>
</dbReference>